<comment type="subunit">
    <text evidence="7">Part of the 50S ribosomal subunit; part of the 5S rRNA/L5/L18/L25 subcomplex. Contacts the 5S and 23S rRNAs.</text>
</comment>
<dbReference type="SUPFAM" id="SSF53137">
    <property type="entry name" value="Translational machinery components"/>
    <property type="match status" value="1"/>
</dbReference>
<evidence type="ECO:0000256" key="2">
    <source>
        <dbReference type="ARBA" id="ARBA00022730"/>
    </source>
</evidence>
<dbReference type="InterPro" id="IPR005484">
    <property type="entry name" value="Ribosomal_uL18_bac/plant/anim"/>
</dbReference>
<dbReference type="CDD" id="cd00432">
    <property type="entry name" value="Ribosomal_L18_L5e"/>
    <property type="match status" value="1"/>
</dbReference>
<dbReference type="GO" id="GO:0008097">
    <property type="term" value="F:5S rRNA binding"/>
    <property type="evidence" value="ECO:0007669"/>
    <property type="project" value="TreeGrafter"/>
</dbReference>
<comment type="similarity">
    <text evidence="1 7">Belongs to the universal ribosomal protein uL18 family.</text>
</comment>
<dbReference type="AlphaFoldDB" id="A0A2H0VDG0"/>
<dbReference type="Gene3D" id="3.30.420.100">
    <property type="match status" value="1"/>
</dbReference>
<comment type="caution">
    <text evidence="8">The sequence shown here is derived from an EMBL/GenBank/DDBJ whole genome shotgun (WGS) entry which is preliminary data.</text>
</comment>
<dbReference type="InterPro" id="IPR057268">
    <property type="entry name" value="Ribosomal_L18"/>
</dbReference>
<keyword evidence="4 7" id="KW-0689">Ribosomal protein</keyword>
<dbReference type="GO" id="GO:0006412">
    <property type="term" value="P:translation"/>
    <property type="evidence" value="ECO:0007669"/>
    <property type="project" value="UniProtKB-UniRule"/>
</dbReference>
<dbReference type="InterPro" id="IPR004389">
    <property type="entry name" value="Ribosomal_uL18_bac-type"/>
</dbReference>
<dbReference type="HAMAP" id="MF_01337_B">
    <property type="entry name" value="Ribosomal_uL18_B"/>
    <property type="match status" value="1"/>
</dbReference>
<evidence type="ECO:0000256" key="4">
    <source>
        <dbReference type="ARBA" id="ARBA00022980"/>
    </source>
</evidence>
<name>A0A2H0VDG0_9BACT</name>
<evidence type="ECO:0000256" key="6">
    <source>
        <dbReference type="ARBA" id="ARBA00035197"/>
    </source>
</evidence>
<protein>
    <recommendedName>
        <fullName evidence="6 7">Large ribosomal subunit protein uL18</fullName>
    </recommendedName>
</protein>
<dbReference type="Proteomes" id="UP000230557">
    <property type="component" value="Unassembled WGS sequence"/>
</dbReference>
<organism evidence="8 9">
    <name type="scientific">Candidatus Doudnabacteria bacterium CG10_big_fil_rev_8_21_14_0_10_41_10</name>
    <dbReference type="NCBI Taxonomy" id="1974551"/>
    <lineage>
        <taxon>Bacteria</taxon>
        <taxon>Candidatus Doudnaibacteriota</taxon>
    </lineage>
</organism>
<keyword evidence="5 7" id="KW-0687">Ribonucleoprotein</keyword>
<evidence type="ECO:0000313" key="9">
    <source>
        <dbReference type="Proteomes" id="UP000230557"/>
    </source>
</evidence>
<keyword evidence="3 7" id="KW-0694">RNA-binding</keyword>
<evidence type="ECO:0000256" key="5">
    <source>
        <dbReference type="ARBA" id="ARBA00023274"/>
    </source>
</evidence>
<evidence type="ECO:0000256" key="3">
    <source>
        <dbReference type="ARBA" id="ARBA00022884"/>
    </source>
</evidence>
<evidence type="ECO:0000256" key="1">
    <source>
        <dbReference type="ARBA" id="ARBA00007116"/>
    </source>
</evidence>
<gene>
    <name evidence="7" type="primary">rplR</name>
    <name evidence="8" type="ORF">COT91_02920</name>
</gene>
<dbReference type="PANTHER" id="PTHR12899">
    <property type="entry name" value="39S RIBOSOMAL PROTEIN L18, MITOCHONDRIAL"/>
    <property type="match status" value="1"/>
</dbReference>
<dbReference type="NCBIfam" id="TIGR00060">
    <property type="entry name" value="L18_bact"/>
    <property type="match status" value="1"/>
</dbReference>
<dbReference type="PANTHER" id="PTHR12899:SF3">
    <property type="entry name" value="LARGE RIBOSOMAL SUBUNIT PROTEIN UL18M"/>
    <property type="match status" value="1"/>
</dbReference>
<comment type="function">
    <text evidence="7">This is one of the proteins that bind and probably mediate the attachment of the 5S RNA into the large ribosomal subunit, where it forms part of the central protuberance.</text>
</comment>
<dbReference type="GO" id="GO:0003735">
    <property type="term" value="F:structural constituent of ribosome"/>
    <property type="evidence" value="ECO:0007669"/>
    <property type="project" value="InterPro"/>
</dbReference>
<dbReference type="Pfam" id="PF00861">
    <property type="entry name" value="Ribosomal_L18p"/>
    <property type="match status" value="1"/>
</dbReference>
<proteinExistence type="inferred from homology"/>
<dbReference type="GO" id="GO:0022625">
    <property type="term" value="C:cytosolic large ribosomal subunit"/>
    <property type="evidence" value="ECO:0007669"/>
    <property type="project" value="TreeGrafter"/>
</dbReference>
<reference evidence="9" key="1">
    <citation type="submission" date="2017-09" db="EMBL/GenBank/DDBJ databases">
        <title>Depth-based differentiation of microbial function through sediment-hosted aquifers and enrichment of novel symbionts in the deep terrestrial subsurface.</title>
        <authorList>
            <person name="Probst A.J."/>
            <person name="Ladd B."/>
            <person name="Jarett J.K."/>
            <person name="Geller-Mcgrath D.E."/>
            <person name="Sieber C.M.K."/>
            <person name="Emerson J.B."/>
            <person name="Anantharaman K."/>
            <person name="Thomas B.C."/>
            <person name="Malmstrom R."/>
            <person name="Stieglmeier M."/>
            <person name="Klingl A."/>
            <person name="Woyke T."/>
            <person name="Ryan C.M."/>
            <person name="Banfield J.F."/>
        </authorList>
    </citation>
    <scope>NUCLEOTIDE SEQUENCE [LARGE SCALE GENOMIC DNA]</scope>
</reference>
<dbReference type="EMBL" id="PFAJ01000042">
    <property type="protein sequence ID" value="PIR97142.1"/>
    <property type="molecule type" value="Genomic_DNA"/>
</dbReference>
<evidence type="ECO:0000256" key="7">
    <source>
        <dbReference type="HAMAP-Rule" id="MF_01337"/>
    </source>
</evidence>
<dbReference type="FunFam" id="3.30.420.100:FF:000001">
    <property type="entry name" value="50S ribosomal protein L18"/>
    <property type="match status" value="1"/>
</dbReference>
<accession>A0A2H0VDG0</accession>
<evidence type="ECO:0000313" key="8">
    <source>
        <dbReference type="EMBL" id="PIR97142.1"/>
    </source>
</evidence>
<sequence>MKATVKKRIARKTRHRRIRKVVRGTTKIPRVAIFRSSGHIYAQLIDDIKGKSLGQASSLKLEGSGKGNKTENAKQVGKNLAALAKAKGVEKVAFDRGGYEYHGRVKALAEAAREAGLKF</sequence>
<keyword evidence="2 7" id="KW-0699">rRNA-binding</keyword>